<comment type="caution">
    <text evidence="1">The sequence shown here is derived from an EMBL/GenBank/DDBJ whole genome shotgun (WGS) entry which is preliminary data.</text>
</comment>
<name>A0ABN2XC88_9ACTN</name>
<proteinExistence type="predicted"/>
<dbReference type="Proteomes" id="UP001500443">
    <property type="component" value="Unassembled WGS sequence"/>
</dbReference>
<evidence type="ECO:0000313" key="2">
    <source>
        <dbReference type="Proteomes" id="UP001500443"/>
    </source>
</evidence>
<evidence type="ECO:0000313" key="1">
    <source>
        <dbReference type="EMBL" id="GAA2107547.1"/>
    </source>
</evidence>
<protein>
    <submittedName>
        <fullName evidence="1">Uncharacterized protein</fullName>
    </submittedName>
</protein>
<dbReference type="EMBL" id="BAAAPF010000003">
    <property type="protein sequence ID" value="GAA2107547.1"/>
    <property type="molecule type" value="Genomic_DNA"/>
</dbReference>
<keyword evidence="2" id="KW-1185">Reference proteome</keyword>
<organism evidence="1 2">
    <name type="scientific">Streptomyces synnematoformans</name>
    <dbReference type="NCBI Taxonomy" id="415721"/>
    <lineage>
        <taxon>Bacteria</taxon>
        <taxon>Bacillati</taxon>
        <taxon>Actinomycetota</taxon>
        <taxon>Actinomycetes</taxon>
        <taxon>Kitasatosporales</taxon>
        <taxon>Streptomycetaceae</taxon>
        <taxon>Streptomyces</taxon>
    </lineage>
</organism>
<sequence>MSWGVEPVSEHAYWTRVRELVDDGHAAGRPKHEVSADIIHFVEAAADDGDHWAHETLARWAAAGADADYTRSFKDLNTVTYIRANGRRTRRTVAYSRPQREKSSGVIIGRQMQAWWGMSRPAIKELRREMFAQRQAIDDVVDALDQLLAAMDRHPRCATAREAWEADGHSITEIDLALEGGAA</sequence>
<reference evidence="1 2" key="1">
    <citation type="journal article" date="2019" name="Int. J. Syst. Evol. Microbiol.">
        <title>The Global Catalogue of Microorganisms (GCM) 10K type strain sequencing project: providing services to taxonomists for standard genome sequencing and annotation.</title>
        <authorList>
            <consortium name="The Broad Institute Genomics Platform"/>
            <consortium name="The Broad Institute Genome Sequencing Center for Infectious Disease"/>
            <person name="Wu L."/>
            <person name="Ma J."/>
        </authorList>
    </citation>
    <scope>NUCLEOTIDE SEQUENCE [LARGE SCALE GENOMIC DNA]</scope>
    <source>
        <strain evidence="1 2">JCM 15481</strain>
    </source>
</reference>
<accession>A0ABN2XC88</accession>
<gene>
    <name evidence="1" type="ORF">GCM10009802_02720</name>
</gene>